<gene>
    <name evidence="18" type="ORF">BK123_02925</name>
</gene>
<evidence type="ECO:0000256" key="6">
    <source>
        <dbReference type="ARBA" id="ARBA00022670"/>
    </source>
</evidence>
<organism evidence="18 19">
    <name type="scientific">Paenibacillus lautus</name>
    <name type="common">Bacillus lautus</name>
    <dbReference type="NCBI Taxonomy" id="1401"/>
    <lineage>
        <taxon>Bacteria</taxon>
        <taxon>Bacillati</taxon>
        <taxon>Bacillota</taxon>
        <taxon>Bacilli</taxon>
        <taxon>Bacillales</taxon>
        <taxon>Paenibacillaceae</taxon>
        <taxon>Paenibacillus</taxon>
    </lineage>
</organism>
<sequence length="396" mass="43385">MKKALIAGFLVLFVGLSSVAVPSYAENSKPGEGSSQEELAPGARSAILLDADTGTIIYEKNSHDKLPPASITKIMTMLLTMEAIDEGQLQWTDKVRTSEYAASMGGSQIFLEPGEEMTVDEMLKGIAMASGNDASVAVAEKIAGSEEAFVKLMNEKAAELGMKDTHFVNCNGLPAENHYTSAHDIAVMSRELLKYDQITKYTGAYQDYLRKDSDKPFWLVNTNKLVRFYTGADGLKTGYTSEAKFCLSATAKRDGLRAVAVVMGASDTKTRNNEVSRMFDYAFSQYSMHSIYKPGEVLGIVKVQKGTVPEISIQADKDYSVLVKKGVKSPDIRHEIQLEPNLKAPVAAGQVVGKLTVYQGERVVKEFELTSPVEVKKAGFWKLFKRTTGKLFHVDS</sequence>
<evidence type="ECO:0000256" key="8">
    <source>
        <dbReference type="ARBA" id="ARBA00022801"/>
    </source>
</evidence>
<dbReference type="AlphaFoldDB" id="A0A1R1B940"/>
<feature type="domain" description="Peptidase S11 D-Ala-D-Ala carboxypeptidase A C-terminal" evidence="17">
    <location>
        <begin position="286"/>
        <end position="377"/>
    </location>
</feature>
<dbReference type="EMBL" id="MRTF01000001">
    <property type="protein sequence ID" value="OME96558.1"/>
    <property type="molecule type" value="Genomic_DNA"/>
</dbReference>
<dbReference type="UniPathway" id="UPA00219"/>
<keyword evidence="6" id="KW-0645">Protease</keyword>
<dbReference type="InterPro" id="IPR012338">
    <property type="entry name" value="Beta-lactam/transpept-like"/>
</dbReference>
<dbReference type="InterPro" id="IPR037167">
    <property type="entry name" value="Peptidase_S11_C_sf"/>
</dbReference>
<dbReference type="GO" id="GO:0071555">
    <property type="term" value="P:cell wall organization"/>
    <property type="evidence" value="ECO:0007669"/>
    <property type="project" value="UniProtKB-KW"/>
</dbReference>
<dbReference type="Gene3D" id="3.40.710.10">
    <property type="entry name" value="DD-peptidase/beta-lactamase superfamily"/>
    <property type="match status" value="1"/>
</dbReference>
<evidence type="ECO:0000256" key="1">
    <source>
        <dbReference type="ARBA" id="ARBA00003217"/>
    </source>
</evidence>
<dbReference type="PANTHER" id="PTHR21581">
    <property type="entry name" value="D-ALANYL-D-ALANINE CARBOXYPEPTIDASE"/>
    <property type="match status" value="1"/>
</dbReference>
<evidence type="ECO:0000256" key="10">
    <source>
        <dbReference type="ARBA" id="ARBA00022984"/>
    </source>
</evidence>
<feature type="binding site" evidence="14">
    <location>
        <position position="236"/>
    </location>
    <ligand>
        <name>substrate</name>
    </ligand>
</feature>
<protein>
    <recommendedName>
        <fullName evidence="4">serine-type D-Ala-D-Ala carboxypeptidase</fullName>
        <ecNumber evidence="4">3.4.16.4</ecNumber>
    </recommendedName>
</protein>
<evidence type="ECO:0000259" key="17">
    <source>
        <dbReference type="SMART" id="SM00936"/>
    </source>
</evidence>
<evidence type="ECO:0000256" key="7">
    <source>
        <dbReference type="ARBA" id="ARBA00022729"/>
    </source>
</evidence>
<feature type="active site" description="Acyl-ester intermediate" evidence="13">
    <location>
        <position position="70"/>
    </location>
</feature>
<evidence type="ECO:0000256" key="5">
    <source>
        <dbReference type="ARBA" id="ARBA00022645"/>
    </source>
</evidence>
<feature type="chain" id="PRO_5039067784" description="serine-type D-Ala-D-Ala carboxypeptidase" evidence="16">
    <location>
        <begin position="21"/>
        <end position="396"/>
    </location>
</feature>
<dbReference type="STRING" id="1401.BK123_02925"/>
<dbReference type="SMART" id="SM00936">
    <property type="entry name" value="PBP5_C"/>
    <property type="match status" value="1"/>
</dbReference>
<dbReference type="InterPro" id="IPR012907">
    <property type="entry name" value="Peptidase_S11_C"/>
</dbReference>
<dbReference type="GO" id="GO:0008360">
    <property type="term" value="P:regulation of cell shape"/>
    <property type="evidence" value="ECO:0007669"/>
    <property type="project" value="UniProtKB-KW"/>
</dbReference>
<dbReference type="Proteomes" id="UP000187074">
    <property type="component" value="Unassembled WGS sequence"/>
</dbReference>
<comment type="pathway">
    <text evidence="2">Cell wall biogenesis; peptidoglycan biosynthesis.</text>
</comment>
<dbReference type="InterPro" id="IPR001967">
    <property type="entry name" value="Peptidase_S11_N"/>
</dbReference>
<evidence type="ECO:0000256" key="15">
    <source>
        <dbReference type="RuleBase" id="RU004016"/>
    </source>
</evidence>
<dbReference type="InterPro" id="IPR015956">
    <property type="entry name" value="Peniciliin-bd_prot_C_sf"/>
</dbReference>
<dbReference type="RefSeq" id="WP_076320917.1">
    <property type="nucleotide sequence ID" value="NZ_JBCMXI010000015.1"/>
</dbReference>
<comment type="similarity">
    <text evidence="3 15">Belongs to the peptidase S11 family.</text>
</comment>
<reference evidence="18 19" key="1">
    <citation type="submission" date="2016-11" db="EMBL/GenBank/DDBJ databases">
        <title>Paenibacillus species isolates.</title>
        <authorList>
            <person name="Beno S.M."/>
        </authorList>
    </citation>
    <scope>NUCLEOTIDE SEQUENCE [LARGE SCALE GENOMIC DNA]</scope>
    <source>
        <strain evidence="18 19">FSL F4-0100</strain>
    </source>
</reference>
<evidence type="ECO:0000256" key="3">
    <source>
        <dbReference type="ARBA" id="ARBA00007164"/>
    </source>
</evidence>
<dbReference type="InterPro" id="IPR018044">
    <property type="entry name" value="Peptidase_S11"/>
</dbReference>
<feature type="active site" evidence="13">
    <location>
        <position position="130"/>
    </location>
</feature>
<evidence type="ECO:0000256" key="13">
    <source>
        <dbReference type="PIRSR" id="PIRSR618044-1"/>
    </source>
</evidence>
<evidence type="ECO:0000313" key="19">
    <source>
        <dbReference type="Proteomes" id="UP000187074"/>
    </source>
</evidence>
<keyword evidence="9" id="KW-0133">Cell shape</keyword>
<evidence type="ECO:0000313" key="18">
    <source>
        <dbReference type="EMBL" id="OME96558.1"/>
    </source>
</evidence>
<dbReference type="EC" id="3.4.16.4" evidence="4"/>
<name>A0A1R1B940_PAELA</name>
<dbReference type="Pfam" id="PF07943">
    <property type="entry name" value="PBP5_C"/>
    <property type="match status" value="1"/>
</dbReference>
<dbReference type="SUPFAM" id="SSF56601">
    <property type="entry name" value="beta-lactamase/transpeptidase-like"/>
    <property type="match status" value="1"/>
</dbReference>
<evidence type="ECO:0000256" key="14">
    <source>
        <dbReference type="PIRSR" id="PIRSR618044-2"/>
    </source>
</evidence>
<comment type="function">
    <text evidence="1">Removes C-terminal D-alanyl residues from sugar-peptide cell wall precursors.</text>
</comment>
<keyword evidence="8" id="KW-0378">Hydrolase</keyword>
<evidence type="ECO:0000256" key="9">
    <source>
        <dbReference type="ARBA" id="ARBA00022960"/>
    </source>
</evidence>
<accession>A0A1R1B940</accession>
<dbReference type="PANTHER" id="PTHR21581:SF6">
    <property type="entry name" value="TRAFFICKING PROTEIN PARTICLE COMPLEX SUBUNIT 12"/>
    <property type="match status" value="1"/>
</dbReference>
<dbReference type="Gene3D" id="2.60.410.10">
    <property type="entry name" value="D-Ala-D-Ala carboxypeptidase, C-terminal domain"/>
    <property type="match status" value="1"/>
</dbReference>
<evidence type="ECO:0000256" key="4">
    <source>
        <dbReference type="ARBA" id="ARBA00012448"/>
    </source>
</evidence>
<evidence type="ECO:0000256" key="11">
    <source>
        <dbReference type="ARBA" id="ARBA00023316"/>
    </source>
</evidence>
<dbReference type="GO" id="GO:0006508">
    <property type="term" value="P:proteolysis"/>
    <property type="evidence" value="ECO:0007669"/>
    <property type="project" value="UniProtKB-KW"/>
</dbReference>
<dbReference type="SUPFAM" id="SSF69189">
    <property type="entry name" value="Penicillin-binding protein associated domain"/>
    <property type="match status" value="1"/>
</dbReference>
<dbReference type="GO" id="GO:0009002">
    <property type="term" value="F:serine-type D-Ala-D-Ala carboxypeptidase activity"/>
    <property type="evidence" value="ECO:0007669"/>
    <property type="project" value="UniProtKB-EC"/>
</dbReference>
<evidence type="ECO:0000256" key="2">
    <source>
        <dbReference type="ARBA" id="ARBA00004752"/>
    </source>
</evidence>
<proteinExistence type="inferred from homology"/>
<keyword evidence="10" id="KW-0573">Peptidoglycan synthesis</keyword>
<feature type="active site" description="Proton acceptor" evidence="13">
    <location>
        <position position="73"/>
    </location>
</feature>
<dbReference type="PRINTS" id="PR00725">
    <property type="entry name" value="DADACBPTASE1"/>
</dbReference>
<keyword evidence="11" id="KW-0961">Cell wall biogenesis/degradation</keyword>
<feature type="signal peptide" evidence="16">
    <location>
        <begin position="1"/>
        <end position="20"/>
    </location>
</feature>
<dbReference type="GO" id="GO:0009252">
    <property type="term" value="P:peptidoglycan biosynthetic process"/>
    <property type="evidence" value="ECO:0007669"/>
    <property type="project" value="UniProtKB-UniPathway"/>
</dbReference>
<evidence type="ECO:0000256" key="16">
    <source>
        <dbReference type="SAM" id="SignalP"/>
    </source>
</evidence>
<keyword evidence="7 16" id="KW-0732">Signal</keyword>
<comment type="catalytic activity">
    <reaction evidence="12">
        <text>Preferential cleavage: (Ac)2-L-Lys-D-Ala-|-D-Ala. Also transpeptidation of peptidyl-alanyl moieties that are N-acyl substituents of D-alanine.</text>
        <dbReference type="EC" id="3.4.16.4"/>
    </reaction>
</comment>
<dbReference type="OrthoDB" id="9791132at2"/>
<dbReference type="Pfam" id="PF00768">
    <property type="entry name" value="Peptidase_S11"/>
    <property type="match status" value="1"/>
</dbReference>
<comment type="caution">
    <text evidence="18">The sequence shown here is derived from an EMBL/GenBank/DDBJ whole genome shotgun (WGS) entry which is preliminary data.</text>
</comment>
<keyword evidence="5 18" id="KW-0121">Carboxypeptidase</keyword>
<evidence type="ECO:0000256" key="12">
    <source>
        <dbReference type="ARBA" id="ARBA00034000"/>
    </source>
</evidence>